<evidence type="ECO:0000313" key="2">
    <source>
        <dbReference type="Proteomes" id="UP000596660"/>
    </source>
</evidence>
<organism evidence="1 2">
    <name type="scientific">Chenopodium quinoa</name>
    <name type="common">Quinoa</name>
    <dbReference type="NCBI Taxonomy" id="63459"/>
    <lineage>
        <taxon>Eukaryota</taxon>
        <taxon>Viridiplantae</taxon>
        <taxon>Streptophyta</taxon>
        <taxon>Embryophyta</taxon>
        <taxon>Tracheophyta</taxon>
        <taxon>Spermatophyta</taxon>
        <taxon>Magnoliopsida</taxon>
        <taxon>eudicotyledons</taxon>
        <taxon>Gunneridae</taxon>
        <taxon>Pentapetalae</taxon>
        <taxon>Caryophyllales</taxon>
        <taxon>Chenopodiaceae</taxon>
        <taxon>Chenopodioideae</taxon>
        <taxon>Atripliceae</taxon>
        <taxon>Chenopodium</taxon>
    </lineage>
</organism>
<dbReference type="EnsemblPlants" id="AUR62017025-RA">
    <property type="protein sequence ID" value="AUR62017025-RA:cds"/>
    <property type="gene ID" value="AUR62017025"/>
</dbReference>
<name>A0A803LPZ6_CHEQI</name>
<accession>A0A803LPZ6</accession>
<sequence length="83" mass="9296">MATSSSKLQGRSVLVVHIYRCRVVFKSAPKSSSCNINRGKRKRGAFLNLEIGVKQQSIPYALYTVGPFAFESSRKHCKNNKGY</sequence>
<dbReference type="Gramene" id="AUR62017025-RA">
    <property type="protein sequence ID" value="AUR62017025-RA:cds"/>
    <property type="gene ID" value="AUR62017025"/>
</dbReference>
<keyword evidence="2" id="KW-1185">Reference proteome</keyword>
<protein>
    <submittedName>
        <fullName evidence="1">Uncharacterized protein</fullName>
    </submittedName>
</protein>
<reference evidence="1" key="2">
    <citation type="submission" date="2021-03" db="UniProtKB">
        <authorList>
            <consortium name="EnsemblPlants"/>
        </authorList>
    </citation>
    <scope>IDENTIFICATION</scope>
</reference>
<evidence type="ECO:0000313" key="1">
    <source>
        <dbReference type="EnsemblPlants" id="AUR62017025-RA:cds"/>
    </source>
</evidence>
<dbReference type="AlphaFoldDB" id="A0A803LPZ6"/>
<dbReference type="Proteomes" id="UP000596660">
    <property type="component" value="Unplaced"/>
</dbReference>
<reference evidence="1" key="1">
    <citation type="journal article" date="2017" name="Nature">
        <title>The genome of Chenopodium quinoa.</title>
        <authorList>
            <person name="Jarvis D.E."/>
            <person name="Ho Y.S."/>
            <person name="Lightfoot D.J."/>
            <person name="Schmoeckel S.M."/>
            <person name="Li B."/>
            <person name="Borm T.J.A."/>
            <person name="Ohyanagi H."/>
            <person name="Mineta K."/>
            <person name="Michell C.T."/>
            <person name="Saber N."/>
            <person name="Kharbatia N.M."/>
            <person name="Rupper R.R."/>
            <person name="Sharp A.R."/>
            <person name="Dally N."/>
            <person name="Boughton B.A."/>
            <person name="Woo Y.H."/>
            <person name="Gao G."/>
            <person name="Schijlen E.G.W.M."/>
            <person name="Guo X."/>
            <person name="Momin A.A."/>
            <person name="Negrao S."/>
            <person name="Al-Babili S."/>
            <person name="Gehring C."/>
            <person name="Roessner U."/>
            <person name="Jung C."/>
            <person name="Murphy K."/>
            <person name="Arold S.T."/>
            <person name="Gojobori T."/>
            <person name="van der Linden C.G."/>
            <person name="van Loo E.N."/>
            <person name="Jellen E.N."/>
            <person name="Maughan P.J."/>
            <person name="Tester M."/>
        </authorList>
    </citation>
    <scope>NUCLEOTIDE SEQUENCE [LARGE SCALE GENOMIC DNA]</scope>
    <source>
        <strain evidence="1">cv. PI 614886</strain>
    </source>
</reference>
<proteinExistence type="predicted"/>